<dbReference type="OrthoDB" id="291007at2759"/>
<evidence type="ECO:0000256" key="3">
    <source>
        <dbReference type="RuleBase" id="RU361183"/>
    </source>
</evidence>
<gene>
    <name evidence="4" type="ORF">PACLA_8A066352</name>
</gene>
<dbReference type="InterPro" id="IPR006026">
    <property type="entry name" value="Peptidase_Metallo"/>
</dbReference>
<keyword evidence="2 3" id="KW-0645">Protease</keyword>
<feature type="non-terminal residue" evidence="4">
    <location>
        <position position="204"/>
    </location>
</feature>
<feature type="non-terminal residue" evidence="4">
    <location>
        <position position="1"/>
    </location>
</feature>
<dbReference type="Pfam" id="PF00051">
    <property type="entry name" value="Kringle"/>
    <property type="match status" value="1"/>
</dbReference>
<keyword evidence="1" id="KW-0420">Kringle</keyword>
<keyword evidence="2 3" id="KW-0482">Metalloprotease</keyword>
<keyword evidence="2 3" id="KW-0479">Metal-binding</keyword>
<feature type="active site" evidence="2">
    <location>
        <position position="29"/>
    </location>
</feature>
<dbReference type="SMART" id="SM00235">
    <property type="entry name" value="ZnMc"/>
    <property type="match status" value="1"/>
</dbReference>
<dbReference type="AlphaFoldDB" id="A0A6S7KXQ1"/>
<dbReference type="PRINTS" id="PR00480">
    <property type="entry name" value="ASTACIN"/>
</dbReference>
<dbReference type="GO" id="GO:0008270">
    <property type="term" value="F:zinc ion binding"/>
    <property type="evidence" value="ECO:0007669"/>
    <property type="project" value="UniProtKB-UniRule"/>
</dbReference>
<keyword evidence="2 3" id="KW-0378">Hydrolase</keyword>
<dbReference type="Gene3D" id="3.40.390.10">
    <property type="entry name" value="Collagenase (Catalytic Domain)"/>
    <property type="match status" value="1"/>
</dbReference>
<dbReference type="InterPro" id="IPR013806">
    <property type="entry name" value="Kringle-like"/>
</dbReference>
<dbReference type="InterPro" id="IPR000001">
    <property type="entry name" value="Kringle"/>
</dbReference>
<dbReference type="CDD" id="cd04280">
    <property type="entry name" value="ZnMc_astacin_like"/>
    <property type="match status" value="1"/>
</dbReference>
<sequence length="204" mass="23543">CWSTVGRKGGKQEIGVGKGCEHVGTIIHEIGHALGFWHEQSRSDRDSYVRVVWKNIESDYDKQFNKMDANMMDSMGYAYDYESIMHYGRKFFTSNGKDTIRVRRRPGLGNVSLGHVNMGQRKRLSDIDVAQINAMYNCNKIATPTSAKCIKSKTKDGRDYNGMLSYTEKGVTCQSWNSNYPHRNAVKNRDHYMYHNYCRNPYVE</sequence>
<dbReference type="InterPro" id="IPR038178">
    <property type="entry name" value="Kringle_sf"/>
</dbReference>
<keyword evidence="2 3" id="KW-0862">Zinc</keyword>
<dbReference type="PROSITE" id="PS51864">
    <property type="entry name" value="ASTACIN"/>
    <property type="match status" value="1"/>
</dbReference>
<dbReference type="InterPro" id="IPR034035">
    <property type="entry name" value="Astacin-like_dom"/>
</dbReference>
<proteinExistence type="predicted"/>
<dbReference type="PANTHER" id="PTHR10127">
    <property type="entry name" value="DISCOIDIN, CUB, EGF, LAMININ , AND ZINC METALLOPROTEASE DOMAIN CONTAINING"/>
    <property type="match status" value="1"/>
</dbReference>
<accession>A0A6S7KXQ1</accession>
<organism evidence="4 5">
    <name type="scientific">Paramuricea clavata</name>
    <name type="common">Red gorgonian</name>
    <name type="synonym">Violescent sea-whip</name>
    <dbReference type="NCBI Taxonomy" id="317549"/>
    <lineage>
        <taxon>Eukaryota</taxon>
        <taxon>Metazoa</taxon>
        <taxon>Cnidaria</taxon>
        <taxon>Anthozoa</taxon>
        <taxon>Octocorallia</taxon>
        <taxon>Malacalcyonacea</taxon>
        <taxon>Plexauridae</taxon>
        <taxon>Paramuricea</taxon>
    </lineage>
</organism>
<dbReference type="Gene3D" id="2.40.20.10">
    <property type="entry name" value="Plasminogen Kringle 4"/>
    <property type="match status" value="1"/>
</dbReference>
<comment type="caution">
    <text evidence="4">The sequence shown here is derived from an EMBL/GenBank/DDBJ whole genome shotgun (WGS) entry which is preliminary data.</text>
</comment>
<feature type="binding site" evidence="2">
    <location>
        <position position="32"/>
    </location>
    <ligand>
        <name>Zn(2+)</name>
        <dbReference type="ChEBI" id="CHEBI:29105"/>
        <note>catalytic</note>
    </ligand>
</feature>
<feature type="binding site" evidence="2">
    <location>
        <position position="38"/>
    </location>
    <ligand>
        <name>Zn(2+)</name>
        <dbReference type="ChEBI" id="CHEBI:29105"/>
        <note>catalytic</note>
    </ligand>
</feature>
<dbReference type="PANTHER" id="PTHR10127:SF775">
    <property type="entry name" value="METALLOENDOPEPTIDASE"/>
    <property type="match status" value="1"/>
</dbReference>
<dbReference type="GO" id="GO:0004222">
    <property type="term" value="F:metalloendopeptidase activity"/>
    <property type="evidence" value="ECO:0007669"/>
    <property type="project" value="UniProtKB-UniRule"/>
</dbReference>
<dbReference type="Proteomes" id="UP001152795">
    <property type="component" value="Unassembled WGS sequence"/>
</dbReference>
<dbReference type="GO" id="GO:0006508">
    <property type="term" value="P:proteolysis"/>
    <property type="evidence" value="ECO:0007669"/>
    <property type="project" value="UniProtKB-KW"/>
</dbReference>
<dbReference type="PROSITE" id="PS50070">
    <property type="entry name" value="KRINGLE_2"/>
    <property type="match status" value="1"/>
</dbReference>
<evidence type="ECO:0000256" key="2">
    <source>
        <dbReference type="PROSITE-ProRule" id="PRU01211"/>
    </source>
</evidence>
<name>A0A6S7KXQ1_PARCT</name>
<comment type="cofactor">
    <cofactor evidence="2 3">
        <name>Zn(2+)</name>
        <dbReference type="ChEBI" id="CHEBI:29105"/>
    </cofactor>
    <text evidence="2 3">Binds 1 zinc ion per subunit.</text>
</comment>
<evidence type="ECO:0000313" key="5">
    <source>
        <dbReference type="Proteomes" id="UP001152795"/>
    </source>
</evidence>
<protein>
    <recommendedName>
        <fullName evidence="3">Metalloendopeptidase</fullName>
        <ecNumber evidence="3">3.4.24.-</ecNumber>
    </recommendedName>
</protein>
<dbReference type="EC" id="3.4.24.-" evidence="3"/>
<dbReference type="SUPFAM" id="SSF55486">
    <property type="entry name" value="Metalloproteases ('zincins'), catalytic domain"/>
    <property type="match status" value="1"/>
</dbReference>
<reference evidence="4" key="1">
    <citation type="submission" date="2020-04" db="EMBL/GenBank/DDBJ databases">
        <authorList>
            <person name="Alioto T."/>
            <person name="Alioto T."/>
            <person name="Gomez Garrido J."/>
        </authorList>
    </citation>
    <scope>NUCLEOTIDE SEQUENCE</scope>
    <source>
        <strain evidence="4">A484AB</strain>
    </source>
</reference>
<dbReference type="InterPro" id="IPR001506">
    <property type="entry name" value="Peptidase_M12A"/>
</dbReference>
<dbReference type="EMBL" id="CACRXK020017491">
    <property type="protein sequence ID" value="CAB4031272.1"/>
    <property type="molecule type" value="Genomic_DNA"/>
</dbReference>
<dbReference type="InterPro" id="IPR024079">
    <property type="entry name" value="MetalloPept_cat_dom_sf"/>
</dbReference>
<evidence type="ECO:0000313" key="4">
    <source>
        <dbReference type="EMBL" id="CAB4031272.1"/>
    </source>
</evidence>
<evidence type="ECO:0000256" key="1">
    <source>
        <dbReference type="PROSITE-ProRule" id="PRU00121"/>
    </source>
</evidence>
<dbReference type="Pfam" id="PF01400">
    <property type="entry name" value="Astacin"/>
    <property type="match status" value="1"/>
</dbReference>
<dbReference type="SMART" id="SM00130">
    <property type="entry name" value="KR"/>
    <property type="match status" value="1"/>
</dbReference>
<dbReference type="SUPFAM" id="SSF57440">
    <property type="entry name" value="Kringle-like"/>
    <property type="match status" value="1"/>
</dbReference>
<feature type="binding site" evidence="2">
    <location>
        <position position="28"/>
    </location>
    <ligand>
        <name>Zn(2+)</name>
        <dbReference type="ChEBI" id="CHEBI:29105"/>
        <note>catalytic</note>
    </ligand>
</feature>
<comment type="caution">
    <text evidence="1">Lacks conserved residue(s) required for the propagation of feature annotation.</text>
</comment>
<keyword evidence="5" id="KW-1185">Reference proteome</keyword>